<dbReference type="InterPro" id="IPR001969">
    <property type="entry name" value="Aspartic_peptidase_AS"/>
</dbReference>
<dbReference type="Pfam" id="PF14543">
    <property type="entry name" value="TAXi_N"/>
    <property type="match status" value="1"/>
</dbReference>
<reference evidence="14" key="1">
    <citation type="submission" date="2021-01" db="EMBL/GenBank/DDBJ databases">
        <authorList>
            <person name="Corre E."/>
            <person name="Pelletier E."/>
            <person name="Niang G."/>
            <person name="Scheremetjew M."/>
            <person name="Finn R."/>
            <person name="Kale V."/>
            <person name="Holt S."/>
            <person name="Cochrane G."/>
            <person name="Meng A."/>
            <person name="Brown T."/>
            <person name="Cohen L."/>
        </authorList>
    </citation>
    <scope>NUCLEOTIDE SEQUENCE</scope>
    <source>
        <strain evidence="14">CCMP1205</strain>
    </source>
</reference>
<evidence type="ECO:0000256" key="8">
    <source>
        <dbReference type="ARBA" id="ARBA00023136"/>
    </source>
</evidence>
<evidence type="ECO:0000256" key="7">
    <source>
        <dbReference type="ARBA" id="ARBA00022989"/>
    </source>
</evidence>
<dbReference type="CDD" id="cd05476">
    <property type="entry name" value="pepsin_A_like_plant"/>
    <property type="match status" value="1"/>
</dbReference>
<keyword evidence="7" id="KW-1133">Transmembrane helix</keyword>
<dbReference type="Gene3D" id="2.40.70.10">
    <property type="entry name" value="Acid Proteases"/>
    <property type="match status" value="2"/>
</dbReference>
<keyword evidence="4 12" id="KW-0732">Signal</keyword>
<evidence type="ECO:0000259" key="13">
    <source>
        <dbReference type="PROSITE" id="PS51767"/>
    </source>
</evidence>
<keyword evidence="6" id="KW-0378">Hydrolase</keyword>
<dbReference type="GO" id="GO:0004190">
    <property type="term" value="F:aspartic-type endopeptidase activity"/>
    <property type="evidence" value="ECO:0007669"/>
    <property type="project" value="UniProtKB-KW"/>
</dbReference>
<keyword evidence="5" id="KW-0064">Aspartyl protease</keyword>
<evidence type="ECO:0000256" key="12">
    <source>
        <dbReference type="SAM" id="SignalP"/>
    </source>
</evidence>
<feature type="active site" evidence="11">
    <location>
        <position position="290"/>
    </location>
</feature>
<dbReference type="Pfam" id="PF14541">
    <property type="entry name" value="TAXi_C"/>
    <property type="match status" value="1"/>
</dbReference>
<dbReference type="InterPro" id="IPR034161">
    <property type="entry name" value="Pepsin-like_plant"/>
</dbReference>
<dbReference type="InterPro" id="IPR001461">
    <property type="entry name" value="Aspartic_peptidase_A1"/>
</dbReference>
<dbReference type="InterPro" id="IPR032861">
    <property type="entry name" value="TAXi_N"/>
</dbReference>
<feature type="signal peptide" evidence="12">
    <location>
        <begin position="1"/>
        <end position="21"/>
    </location>
</feature>
<evidence type="ECO:0000256" key="1">
    <source>
        <dbReference type="ARBA" id="ARBA00007447"/>
    </source>
</evidence>
<evidence type="ECO:0000256" key="11">
    <source>
        <dbReference type="PIRSR" id="PIRSR601461-1"/>
    </source>
</evidence>
<evidence type="ECO:0000256" key="5">
    <source>
        <dbReference type="ARBA" id="ARBA00022750"/>
    </source>
</evidence>
<dbReference type="PROSITE" id="PS51767">
    <property type="entry name" value="PEPTIDASE_A1"/>
    <property type="match status" value="1"/>
</dbReference>
<evidence type="ECO:0000256" key="3">
    <source>
        <dbReference type="ARBA" id="ARBA00022692"/>
    </source>
</evidence>
<dbReference type="GO" id="GO:0006508">
    <property type="term" value="P:proteolysis"/>
    <property type="evidence" value="ECO:0007669"/>
    <property type="project" value="UniProtKB-KW"/>
</dbReference>
<keyword evidence="3" id="KW-0812">Transmembrane</keyword>
<dbReference type="InterPro" id="IPR021109">
    <property type="entry name" value="Peptidase_aspartic_dom_sf"/>
</dbReference>
<gene>
    <name evidence="14" type="ORF">CPRI1469_LOCUS4746</name>
</gene>
<comment type="subcellular location">
    <subcellularLocation>
        <location evidence="10">Endomembrane system</location>
        <topology evidence="10">Single-pass type I membrane protein</topology>
    </subcellularLocation>
</comment>
<accession>A0A7S2WZY4</accession>
<evidence type="ECO:0000313" key="14">
    <source>
        <dbReference type="EMBL" id="CAD9715890.1"/>
    </source>
</evidence>
<feature type="chain" id="PRO_5030749961" description="Peptidase A1 domain-containing protein" evidence="12">
    <location>
        <begin position="22"/>
        <end position="425"/>
    </location>
</feature>
<dbReference type="AlphaFoldDB" id="A0A7S2WZY4"/>
<sequence>MVMICFAVILLVLLATSGSLGFVLLPLERRGVTGDEAEGRSLAEQVVAARLHRPELESYLSTTVALGSGPEREFELIVDTGSSLTYVPCTNCKKCGKHMARAKFSAEESNTARSVRCKHHRRADCQCGNVHCQCSHNQCYYEIRYAEGSASGGKLLSDVVRLGPRNSTLRGKVTFGCSTTESGLIYSQKADGILGLSRSKLSLINQLGEGSGAFSVCPAKATGVLAVGRIDEDWDWVKSSCLGGKRISVPYVRSRRGRKHLHGVPLKGLHVGPLSSHNPRKQGSYTMIIDTGSTFSYVPPGLHSVLTEQLEKALAPLAGVKVQGGPPLRTTCFTGSKAGEELSLSDFPPMRLVFPNATMTLGPNAYLYQGRGSGPAPRKAFCLLLSKGKGNEVHLGSIMLENFLVEFDRREVKFMPCDCSRLLMM</sequence>
<organism evidence="14">
    <name type="scientific">Chloropicon primus</name>
    <dbReference type="NCBI Taxonomy" id="1764295"/>
    <lineage>
        <taxon>Eukaryota</taxon>
        <taxon>Viridiplantae</taxon>
        <taxon>Chlorophyta</taxon>
        <taxon>Chloropicophyceae</taxon>
        <taxon>Chloropicales</taxon>
        <taxon>Chloropicaceae</taxon>
        <taxon>Chloropicon</taxon>
    </lineage>
</organism>
<dbReference type="InterPro" id="IPR032799">
    <property type="entry name" value="TAXi_C"/>
</dbReference>
<feature type="active site" evidence="11">
    <location>
        <position position="79"/>
    </location>
</feature>
<keyword evidence="9" id="KW-0325">Glycoprotein</keyword>
<dbReference type="PANTHER" id="PTHR13683:SF375">
    <property type="entry name" value="PEPTIDASE A1 DOMAIN-CONTAINING PROTEIN"/>
    <property type="match status" value="1"/>
</dbReference>
<name>A0A7S2WZY4_9CHLO</name>
<dbReference type="PROSITE" id="PS00141">
    <property type="entry name" value="ASP_PROTEASE"/>
    <property type="match status" value="2"/>
</dbReference>
<keyword evidence="8" id="KW-0472">Membrane</keyword>
<evidence type="ECO:0000256" key="9">
    <source>
        <dbReference type="ARBA" id="ARBA00023180"/>
    </source>
</evidence>
<dbReference type="SUPFAM" id="SSF50630">
    <property type="entry name" value="Acid proteases"/>
    <property type="match status" value="1"/>
</dbReference>
<evidence type="ECO:0000256" key="10">
    <source>
        <dbReference type="ARBA" id="ARBA00046288"/>
    </source>
</evidence>
<evidence type="ECO:0000256" key="6">
    <source>
        <dbReference type="ARBA" id="ARBA00022801"/>
    </source>
</evidence>
<dbReference type="InterPro" id="IPR033121">
    <property type="entry name" value="PEPTIDASE_A1"/>
</dbReference>
<keyword evidence="2" id="KW-0645">Protease</keyword>
<feature type="domain" description="Peptidase A1" evidence="13">
    <location>
        <begin position="60"/>
        <end position="418"/>
    </location>
</feature>
<dbReference type="PANTHER" id="PTHR13683">
    <property type="entry name" value="ASPARTYL PROTEASES"/>
    <property type="match status" value="1"/>
</dbReference>
<dbReference type="EMBL" id="HBHL01007350">
    <property type="protein sequence ID" value="CAD9715890.1"/>
    <property type="molecule type" value="Transcribed_RNA"/>
</dbReference>
<dbReference type="GO" id="GO:0012505">
    <property type="term" value="C:endomembrane system"/>
    <property type="evidence" value="ECO:0007669"/>
    <property type="project" value="UniProtKB-SubCell"/>
</dbReference>
<protein>
    <recommendedName>
        <fullName evidence="13">Peptidase A1 domain-containing protein</fullName>
    </recommendedName>
</protein>
<proteinExistence type="inferred from homology"/>
<comment type="similarity">
    <text evidence="1">Belongs to the peptidase A1 family.</text>
</comment>
<evidence type="ECO:0000256" key="4">
    <source>
        <dbReference type="ARBA" id="ARBA00022729"/>
    </source>
</evidence>
<evidence type="ECO:0000256" key="2">
    <source>
        <dbReference type="ARBA" id="ARBA00022670"/>
    </source>
</evidence>